<dbReference type="Proteomes" id="UP000006764">
    <property type="component" value="Chromosome"/>
</dbReference>
<evidence type="ECO:0000259" key="1">
    <source>
        <dbReference type="PROSITE" id="PS51819"/>
    </source>
</evidence>
<dbReference type="InterPro" id="IPR029068">
    <property type="entry name" value="Glyas_Bleomycin-R_OHBP_Dase"/>
</dbReference>
<evidence type="ECO:0000313" key="3">
    <source>
        <dbReference type="Proteomes" id="UP000006764"/>
    </source>
</evidence>
<sequence length="131" mass="14761">MATQIFINLPVADLPRSMAFFKALGFHFNEQFTDDTAACLVIDEGIHAMLITEKRFMDFIPGKRISNAHEQAEVLVALSRDSREAVDQMVDAALAHGGSVCRPPQDHGFMYERSFQDPDGHIWELMHMPQA</sequence>
<dbReference type="SUPFAM" id="SSF54593">
    <property type="entry name" value="Glyoxalase/Bleomycin resistance protein/Dihydroxybiphenyl dioxygenase"/>
    <property type="match status" value="1"/>
</dbReference>
<evidence type="ECO:0000313" key="2">
    <source>
        <dbReference type="EMBL" id="AJD49610.1"/>
    </source>
</evidence>
<proteinExistence type="predicted"/>
<name>A0A0B4XS66_9GAMM</name>
<feature type="domain" description="VOC" evidence="1">
    <location>
        <begin position="3"/>
        <end position="128"/>
    </location>
</feature>
<protein>
    <submittedName>
        <fullName evidence="2">Putative lactoylglutathione lyase</fullName>
    </submittedName>
</protein>
<accession>A0A0B4XS66</accession>
<organism evidence="2 3">
    <name type="scientific">Isoalcanivorax pacificus W11-5</name>
    <dbReference type="NCBI Taxonomy" id="391936"/>
    <lineage>
        <taxon>Bacteria</taxon>
        <taxon>Pseudomonadati</taxon>
        <taxon>Pseudomonadota</taxon>
        <taxon>Gammaproteobacteria</taxon>
        <taxon>Oceanospirillales</taxon>
        <taxon>Alcanivoracaceae</taxon>
        <taxon>Isoalcanivorax</taxon>
    </lineage>
</organism>
<dbReference type="RefSeq" id="WP_008733328.1">
    <property type="nucleotide sequence ID" value="NZ_CP004387.1"/>
</dbReference>
<dbReference type="AlphaFoldDB" id="A0A0B4XS66"/>
<dbReference type="STRING" id="391936.S7S_15990"/>
<dbReference type="KEGG" id="apac:S7S_15990"/>
<dbReference type="PROSITE" id="PS51819">
    <property type="entry name" value="VOC"/>
    <property type="match status" value="1"/>
</dbReference>
<gene>
    <name evidence="2" type="ORF">S7S_15990</name>
</gene>
<dbReference type="PANTHER" id="PTHR36503">
    <property type="entry name" value="BLR2520 PROTEIN"/>
    <property type="match status" value="1"/>
</dbReference>
<dbReference type="OrthoDB" id="4265398at2"/>
<dbReference type="InterPro" id="IPR004360">
    <property type="entry name" value="Glyas_Fos-R_dOase_dom"/>
</dbReference>
<reference evidence="2 3" key="1">
    <citation type="journal article" date="2012" name="J. Bacteriol.">
        <title>Genome sequence of an alkane-degrading bacterium, Alcanivorax pacificus type strain W11-5, isolated from deep sea sediment.</title>
        <authorList>
            <person name="Lai Q."/>
            <person name="Shao Z."/>
        </authorList>
    </citation>
    <scope>NUCLEOTIDE SEQUENCE [LARGE SCALE GENOMIC DNA]</scope>
    <source>
        <strain evidence="2 3">W11-5</strain>
    </source>
</reference>
<keyword evidence="3" id="KW-1185">Reference proteome</keyword>
<dbReference type="PANTHER" id="PTHR36503:SF2">
    <property type="entry name" value="BLR2408 PROTEIN"/>
    <property type="match status" value="1"/>
</dbReference>
<keyword evidence="2" id="KW-0456">Lyase</keyword>
<dbReference type="EMBL" id="CP004387">
    <property type="protein sequence ID" value="AJD49610.1"/>
    <property type="molecule type" value="Genomic_DNA"/>
</dbReference>
<dbReference type="InterPro" id="IPR037523">
    <property type="entry name" value="VOC_core"/>
</dbReference>
<dbReference type="GO" id="GO:0016829">
    <property type="term" value="F:lyase activity"/>
    <property type="evidence" value="ECO:0007669"/>
    <property type="project" value="UniProtKB-KW"/>
</dbReference>
<dbReference type="HOGENOM" id="CLU_046006_21_0_6"/>
<dbReference type="Gene3D" id="3.10.180.10">
    <property type="entry name" value="2,3-Dihydroxybiphenyl 1,2-Dioxygenase, domain 1"/>
    <property type="match status" value="1"/>
</dbReference>
<dbReference type="Pfam" id="PF00903">
    <property type="entry name" value="Glyoxalase"/>
    <property type="match status" value="1"/>
</dbReference>